<dbReference type="Gene3D" id="1.20.120.530">
    <property type="entry name" value="GntR ligand-binding domain-like"/>
    <property type="match status" value="1"/>
</dbReference>
<dbReference type="Gene3D" id="1.10.10.10">
    <property type="entry name" value="Winged helix-like DNA-binding domain superfamily/Winged helix DNA-binding domain"/>
    <property type="match status" value="1"/>
</dbReference>
<dbReference type="SUPFAM" id="SSF48008">
    <property type="entry name" value="GntR ligand-binding domain-like"/>
    <property type="match status" value="1"/>
</dbReference>
<keyword evidence="6" id="KW-1185">Reference proteome</keyword>
<dbReference type="InterPro" id="IPR008920">
    <property type="entry name" value="TF_FadR/GntR_C"/>
</dbReference>
<accession>A0A346XSR9</accession>
<dbReference type="OrthoDB" id="3570892at2"/>
<dbReference type="Proteomes" id="UP000264006">
    <property type="component" value="Chromosome"/>
</dbReference>
<sequence>MSTVDRVQGLLVADMLRGSLAPGSWIRQDELADRFGTSKIPVREALQRLAAMGLVRFEPNRGAVVPELTAADAEENYALRLAMEPRLLQQAMPNLSIVDLAEAELALSDEGSLTEANWRFHRALYRASGWQRGLAMVEILNAAVAPYVLLYTQGLDGARHSDAEHLALLEACRAGDAPSAIELLHHHLTAASTALISYLDQTTNPDRPTSKDDTR</sequence>
<keyword evidence="3" id="KW-0804">Transcription</keyword>
<evidence type="ECO:0000313" key="6">
    <source>
        <dbReference type="Proteomes" id="UP000264006"/>
    </source>
</evidence>
<dbReference type="PANTHER" id="PTHR43537">
    <property type="entry name" value="TRANSCRIPTIONAL REGULATOR, GNTR FAMILY"/>
    <property type="match status" value="1"/>
</dbReference>
<proteinExistence type="predicted"/>
<evidence type="ECO:0000256" key="3">
    <source>
        <dbReference type="ARBA" id="ARBA00023163"/>
    </source>
</evidence>
<evidence type="ECO:0000256" key="1">
    <source>
        <dbReference type="ARBA" id="ARBA00023015"/>
    </source>
</evidence>
<dbReference type="SMART" id="SM00895">
    <property type="entry name" value="FCD"/>
    <property type="match status" value="1"/>
</dbReference>
<dbReference type="SMART" id="SM00345">
    <property type="entry name" value="HTH_GNTR"/>
    <property type="match status" value="1"/>
</dbReference>
<dbReference type="AlphaFoldDB" id="A0A346XSR9"/>
<dbReference type="Pfam" id="PF00392">
    <property type="entry name" value="GntR"/>
    <property type="match status" value="1"/>
</dbReference>
<dbReference type="InterPro" id="IPR011711">
    <property type="entry name" value="GntR_C"/>
</dbReference>
<organism evidence="5 6">
    <name type="scientific">Euzebya pacifica</name>
    <dbReference type="NCBI Taxonomy" id="1608957"/>
    <lineage>
        <taxon>Bacteria</taxon>
        <taxon>Bacillati</taxon>
        <taxon>Actinomycetota</taxon>
        <taxon>Nitriliruptoria</taxon>
        <taxon>Euzebyales</taxon>
    </lineage>
</organism>
<gene>
    <name evidence="5" type="ORF">DVS28_a0559</name>
</gene>
<evidence type="ECO:0000259" key="4">
    <source>
        <dbReference type="PROSITE" id="PS50949"/>
    </source>
</evidence>
<dbReference type="InterPro" id="IPR036390">
    <property type="entry name" value="WH_DNA-bd_sf"/>
</dbReference>
<keyword evidence="2" id="KW-0238">DNA-binding</keyword>
<reference evidence="5 6" key="1">
    <citation type="submission" date="2018-09" db="EMBL/GenBank/DDBJ databases">
        <title>Complete genome sequence of Euzebya sp. DY32-46 isolated from seawater of Pacific Ocean.</title>
        <authorList>
            <person name="Xu L."/>
            <person name="Wu Y.-H."/>
            <person name="Xu X.-W."/>
        </authorList>
    </citation>
    <scope>NUCLEOTIDE SEQUENCE [LARGE SCALE GENOMIC DNA]</scope>
    <source>
        <strain evidence="5 6">DY32-46</strain>
    </source>
</reference>
<dbReference type="EMBL" id="CP031165">
    <property type="protein sequence ID" value="AXV05266.1"/>
    <property type="molecule type" value="Genomic_DNA"/>
</dbReference>
<name>A0A346XSR9_9ACTN</name>
<dbReference type="InterPro" id="IPR000524">
    <property type="entry name" value="Tscrpt_reg_HTH_GntR"/>
</dbReference>
<dbReference type="RefSeq" id="WP_114590095.1">
    <property type="nucleotide sequence ID" value="NZ_CAXIBR010000015.1"/>
</dbReference>
<dbReference type="GO" id="GO:0003677">
    <property type="term" value="F:DNA binding"/>
    <property type="evidence" value="ECO:0007669"/>
    <property type="project" value="UniProtKB-KW"/>
</dbReference>
<dbReference type="Pfam" id="PF07729">
    <property type="entry name" value="FCD"/>
    <property type="match status" value="1"/>
</dbReference>
<evidence type="ECO:0000256" key="2">
    <source>
        <dbReference type="ARBA" id="ARBA00023125"/>
    </source>
</evidence>
<dbReference type="KEGG" id="euz:DVS28_a0559"/>
<dbReference type="PROSITE" id="PS50949">
    <property type="entry name" value="HTH_GNTR"/>
    <property type="match status" value="1"/>
</dbReference>
<feature type="domain" description="HTH gntR-type" evidence="4">
    <location>
        <begin position="1"/>
        <end position="68"/>
    </location>
</feature>
<evidence type="ECO:0000313" key="5">
    <source>
        <dbReference type="EMBL" id="AXV05266.1"/>
    </source>
</evidence>
<dbReference type="InterPro" id="IPR036388">
    <property type="entry name" value="WH-like_DNA-bd_sf"/>
</dbReference>
<protein>
    <submittedName>
        <fullName evidence="5">Transcriptional regulator, GntR family</fullName>
    </submittedName>
</protein>
<dbReference type="GO" id="GO:0003700">
    <property type="term" value="F:DNA-binding transcription factor activity"/>
    <property type="evidence" value="ECO:0007669"/>
    <property type="project" value="InterPro"/>
</dbReference>
<dbReference type="PANTHER" id="PTHR43537:SF41">
    <property type="entry name" value="TRANSCRIPTIONAL REGULATORY PROTEIN"/>
    <property type="match status" value="1"/>
</dbReference>
<keyword evidence="1" id="KW-0805">Transcription regulation</keyword>
<dbReference type="SUPFAM" id="SSF46785">
    <property type="entry name" value="Winged helix' DNA-binding domain"/>
    <property type="match status" value="1"/>
</dbReference>